<comment type="caution">
    <text evidence="1">The sequence shown here is derived from an EMBL/GenBank/DDBJ whole genome shotgun (WGS) entry which is preliminary data.</text>
</comment>
<dbReference type="AlphaFoldDB" id="A0A5B2W2Y4"/>
<proteinExistence type="predicted"/>
<dbReference type="GO" id="GO:0004180">
    <property type="term" value="F:carboxypeptidase activity"/>
    <property type="evidence" value="ECO:0007669"/>
    <property type="project" value="UniProtKB-KW"/>
</dbReference>
<dbReference type="SUPFAM" id="SSF49464">
    <property type="entry name" value="Carboxypeptidase regulatory domain-like"/>
    <property type="match status" value="1"/>
</dbReference>
<gene>
    <name evidence="1" type="ORF">F0L74_05770</name>
</gene>
<name>A0A5B2W2Y4_9BACT</name>
<accession>A0A5B2W2Y4</accession>
<sequence>MRKKTSLILTIPEPCMQSWNEMSPAGNGRFCAHCQKKVVDLSLMSDNAVFNILNNGTGLCGRVSSAQLNRELVASAPPKRAFLPAALLASFIAAVTPGSSKAGQPVATTEQTPDTKKDKAVLMRAYEGKVVNSNTKVGIPGVTVVLKDSSIIGASTDANGNFRINIPAKFFKSGFTLSVHCIGYETTELRLDDTFIPEFVTIDLYQATVGLSEVEIAASGVKHIQSYVGALMVQSGHKPFFHWLKHPFRKCR</sequence>
<reference evidence="1 2" key="1">
    <citation type="submission" date="2019-09" db="EMBL/GenBank/DDBJ databases">
        <title>Chitinophaga ginsengihumi sp. nov., isolated from soil of ginseng rhizosphere.</title>
        <authorList>
            <person name="Lee J."/>
        </authorList>
    </citation>
    <scope>NUCLEOTIDE SEQUENCE [LARGE SCALE GENOMIC DNA]</scope>
    <source>
        <strain evidence="1 2">BN140078</strain>
    </source>
</reference>
<dbReference type="RefSeq" id="WP_149836853.1">
    <property type="nucleotide sequence ID" value="NZ_VUOC01000001.1"/>
</dbReference>
<dbReference type="EMBL" id="VUOC01000001">
    <property type="protein sequence ID" value="KAA2245464.1"/>
    <property type="molecule type" value="Genomic_DNA"/>
</dbReference>
<keyword evidence="2" id="KW-1185">Reference proteome</keyword>
<dbReference type="Pfam" id="PF13715">
    <property type="entry name" value="CarbopepD_reg_2"/>
    <property type="match status" value="1"/>
</dbReference>
<keyword evidence="1" id="KW-0378">Hydrolase</keyword>
<dbReference type="InterPro" id="IPR008969">
    <property type="entry name" value="CarboxyPept-like_regulatory"/>
</dbReference>
<dbReference type="Gene3D" id="2.60.40.1120">
    <property type="entry name" value="Carboxypeptidase-like, regulatory domain"/>
    <property type="match status" value="1"/>
</dbReference>
<organism evidence="1 2">
    <name type="scientific">Chitinophaga agrisoli</name>
    <dbReference type="NCBI Taxonomy" id="2607653"/>
    <lineage>
        <taxon>Bacteria</taxon>
        <taxon>Pseudomonadati</taxon>
        <taxon>Bacteroidota</taxon>
        <taxon>Chitinophagia</taxon>
        <taxon>Chitinophagales</taxon>
        <taxon>Chitinophagaceae</taxon>
        <taxon>Chitinophaga</taxon>
    </lineage>
</organism>
<keyword evidence="1" id="KW-0645">Protease</keyword>
<reference evidence="1 2" key="2">
    <citation type="submission" date="2019-09" db="EMBL/GenBank/DDBJ databases">
        <authorList>
            <person name="Jin C."/>
        </authorList>
    </citation>
    <scope>NUCLEOTIDE SEQUENCE [LARGE SCALE GENOMIC DNA]</scope>
    <source>
        <strain evidence="1 2">BN140078</strain>
    </source>
</reference>
<protein>
    <submittedName>
        <fullName evidence="1">Carboxypeptidase-like regulatory domain-containing protein</fullName>
    </submittedName>
</protein>
<evidence type="ECO:0000313" key="2">
    <source>
        <dbReference type="Proteomes" id="UP000324611"/>
    </source>
</evidence>
<keyword evidence="1" id="KW-0121">Carboxypeptidase</keyword>
<dbReference type="Proteomes" id="UP000324611">
    <property type="component" value="Unassembled WGS sequence"/>
</dbReference>
<evidence type="ECO:0000313" key="1">
    <source>
        <dbReference type="EMBL" id="KAA2245464.1"/>
    </source>
</evidence>